<dbReference type="GO" id="GO:0000209">
    <property type="term" value="P:protein polyubiquitination"/>
    <property type="evidence" value="ECO:0007669"/>
    <property type="project" value="TreeGrafter"/>
</dbReference>
<evidence type="ECO:0000313" key="3">
    <source>
        <dbReference type="EMBL" id="CAL4062937.1"/>
    </source>
</evidence>
<dbReference type="InterPro" id="IPR000330">
    <property type="entry name" value="SNF2_N"/>
</dbReference>
<dbReference type="AlphaFoldDB" id="A0AAV2PPE0"/>
<dbReference type="Pfam" id="PF00176">
    <property type="entry name" value="SNF2-rel_dom"/>
    <property type="match status" value="1"/>
</dbReference>
<protein>
    <recommendedName>
        <fullName evidence="5">SNF2 N-terminal domain-containing protein</fullName>
    </recommendedName>
</protein>
<dbReference type="GO" id="GO:0005634">
    <property type="term" value="C:nucleus"/>
    <property type="evidence" value="ECO:0007669"/>
    <property type="project" value="TreeGrafter"/>
</dbReference>
<dbReference type="Pfam" id="PF21325">
    <property type="entry name" value="SHPRH_helical-1st"/>
    <property type="match status" value="1"/>
</dbReference>
<dbReference type="InterPro" id="IPR027417">
    <property type="entry name" value="P-loop_NTPase"/>
</dbReference>
<dbReference type="GO" id="GO:0005524">
    <property type="term" value="F:ATP binding"/>
    <property type="evidence" value="ECO:0007669"/>
    <property type="project" value="InterPro"/>
</dbReference>
<dbReference type="PANTHER" id="PTHR45865:SF1">
    <property type="entry name" value="E3 UBIQUITIN-PROTEIN LIGASE SHPRH"/>
    <property type="match status" value="1"/>
</dbReference>
<dbReference type="Proteomes" id="UP001497623">
    <property type="component" value="Unassembled WGS sequence"/>
</dbReference>
<evidence type="ECO:0008006" key="5">
    <source>
        <dbReference type="Google" id="ProtNLM"/>
    </source>
</evidence>
<dbReference type="GO" id="GO:0061630">
    <property type="term" value="F:ubiquitin protein ligase activity"/>
    <property type="evidence" value="ECO:0007669"/>
    <property type="project" value="TreeGrafter"/>
</dbReference>
<dbReference type="SUPFAM" id="SSF52540">
    <property type="entry name" value="P-loop containing nucleoside triphosphate hydrolases"/>
    <property type="match status" value="1"/>
</dbReference>
<dbReference type="InterPro" id="IPR048686">
    <property type="entry name" value="SHPRH_helical_1st"/>
</dbReference>
<feature type="domain" description="E3 ubiquitin-protein ligase SHPRH first helical" evidence="2">
    <location>
        <begin position="159"/>
        <end position="232"/>
    </location>
</feature>
<dbReference type="InterPro" id="IPR038718">
    <property type="entry name" value="SNF2-like_sf"/>
</dbReference>
<name>A0AAV2PPE0_MEGNR</name>
<proteinExistence type="predicted"/>
<gene>
    <name evidence="3" type="ORF">MNOR_LOCUS2952</name>
</gene>
<dbReference type="Gene3D" id="1.20.120.850">
    <property type="entry name" value="SWI2/SNF2 ATPases, N-terminal domain"/>
    <property type="match status" value="1"/>
</dbReference>
<accession>A0AAV2PPE0</accession>
<reference evidence="3 4" key="1">
    <citation type="submission" date="2024-05" db="EMBL/GenBank/DDBJ databases">
        <authorList>
            <person name="Wallberg A."/>
        </authorList>
    </citation>
    <scope>NUCLEOTIDE SEQUENCE [LARGE SCALE GENOMIC DNA]</scope>
</reference>
<feature type="non-terminal residue" evidence="3">
    <location>
        <position position="233"/>
    </location>
</feature>
<comment type="caution">
    <text evidence="3">The sequence shown here is derived from an EMBL/GenBank/DDBJ whole genome shotgun (WGS) entry which is preliminary data.</text>
</comment>
<dbReference type="EMBL" id="CAXKWB010000960">
    <property type="protein sequence ID" value="CAL4062937.1"/>
    <property type="molecule type" value="Genomic_DNA"/>
</dbReference>
<sequence>RWCVTGTPVERTIDSLQGLLMFLGVDPYFMPVWWQRCLYEPYCYGNKEPLHSLLVQYMWRNSKKDVQNQIDIPEQLEEIHWLNFTRVETHFYNRLHTECSYDAQQRIKKLPDLNVKLSSLDRQTLGNLLQPLLKLRQACNHPQIVKGQFQSLNRKTMTMEQLLENLIKKTKVETEEAHRLLVAAMNGLAAIHMIRNEWVEAVNMYRAVLRSVQDHSNIHTDSLQRLHTIHNLS</sequence>
<evidence type="ECO:0000259" key="1">
    <source>
        <dbReference type="Pfam" id="PF00176"/>
    </source>
</evidence>
<feature type="domain" description="SNF2 N-terminal" evidence="1">
    <location>
        <begin position="1"/>
        <end position="143"/>
    </location>
</feature>
<dbReference type="GO" id="GO:0006974">
    <property type="term" value="P:DNA damage response"/>
    <property type="evidence" value="ECO:0007669"/>
    <property type="project" value="TreeGrafter"/>
</dbReference>
<dbReference type="PANTHER" id="PTHR45865">
    <property type="entry name" value="E3 UBIQUITIN-PROTEIN LIGASE SHPRH FAMILY MEMBER"/>
    <property type="match status" value="1"/>
</dbReference>
<feature type="non-terminal residue" evidence="3">
    <location>
        <position position="1"/>
    </location>
</feature>
<dbReference type="InterPro" id="IPR052583">
    <property type="entry name" value="ATP-helicase/E3_Ub-Ligase"/>
</dbReference>
<organism evidence="3 4">
    <name type="scientific">Meganyctiphanes norvegica</name>
    <name type="common">Northern krill</name>
    <name type="synonym">Thysanopoda norvegica</name>
    <dbReference type="NCBI Taxonomy" id="48144"/>
    <lineage>
        <taxon>Eukaryota</taxon>
        <taxon>Metazoa</taxon>
        <taxon>Ecdysozoa</taxon>
        <taxon>Arthropoda</taxon>
        <taxon>Crustacea</taxon>
        <taxon>Multicrustacea</taxon>
        <taxon>Malacostraca</taxon>
        <taxon>Eumalacostraca</taxon>
        <taxon>Eucarida</taxon>
        <taxon>Euphausiacea</taxon>
        <taxon>Euphausiidae</taxon>
        <taxon>Meganyctiphanes</taxon>
    </lineage>
</organism>
<dbReference type="Gene3D" id="3.40.50.10810">
    <property type="entry name" value="Tandem AAA-ATPase domain"/>
    <property type="match status" value="1"/>
</dbReference>
<keyword evidence="4" id="KW-1185">Reference proteome</keyword>
<evidence type="ECO:0000259" key="2">
    <source>
        <dbReference type="Pfam" id="PF21325"/>
    </source>
</evidence>
<evidence type="ECO:0000313" key="4">
    <source>
        <dbReference type="Proteomes" id="UP001497623"/>
    </source>
</evidence>